<reference evidence="1" key="1">
    <citation type="submission" date="2022-09" db="EMBL/GenBank/DDBJ databases">
        <title>Fusarium specimens isolated from Avocado Roots.</title>
        <authorList>
            <person name="Stajich J."/>
            <person name="Roper C."/>
            <person name="Heimlech-Rivalta G."/>
        </authorList>
    </citation>
    <scope>NUCLEOTIDE SEQUENCE</scope>
    <source>
        <strain evidence="1">A02</strain>
    </source>
</reference>
<dbReference type="AlphaFoldDB" id="A0A9W8R1J3"/>
<dbReference type="GO" id="GO:0006508">
    <property type="term" value="P:proteolysis"/>
    <property type="evidence" value="ECO:0007669"/>
    <property type="project" value="InterPro"/>
</dbReference>
<evidence type="ECO:0000313" key="2">
    <source>
        <dbReference type="Proteomes" id="UP001152087"/>
    </source>
</evidence>
<dbReference type="GO" id="GO:0004252">
    <property type="term" value="F:serine-type endopeptidase activity"/>
    <property type="evidence" value="ECO:0007669"/>
    <property type="project" value="InterPro"/>
</dbReference>
<protein>
    <recommendedName>
        <fullName evidence="3">Peptidase S8/S53 domain-containing protein</fullName>
    </recommendedName>
</protein>
<dbReference type="InterPro" id="IPR036852">
    <property type="entry name" value="Peptidase_S8/S53_dom_sf"/>
</dbReference>
<name>A0A9W8R1J3_9HYPO</name>
<gene>
    <name evidence="1" type="ORF">NW755_008539</name>
</gene>
<comment type="caution">
    <text evidence="1">The sequence shown here is derived from an EMBL/GenBank/DDBJ whole genome shotgun (WGS) entry which is preliminary data.</text>
</comment>
<evidence type="ECO:0008006" key="3">
    <source>
        <dbReference type="Google" id="ProtNLM"/>
    </source>
</evidence>
<proteinExistence type="predicted"/>
<keyword evidence="2" id="KW-1185">Reference proteome</keyword>
<dbReference type="SUPFAM" id="SSF52743">
    <property type="entry name" value="Subtilisin-like"/>
    <property type="match status" value="1"/>
</dbReference>
<dbReference type="Gene3D" id="3.40.50.200">
    <property type="entry name" value="Peptidase S8/S53 domain"/>
    <property type="match status" value="1"/>
</dbReference>
<sequence length="197" mass="21571">MFKILELLETEGKALLATAAGNDGTNTPIDGYPTSFAGADTTYGLLNNMIVVGASDQNNQHAVFSQGANFVAALAAYFRALPSPWQDQLREPANVKKLIMILQRAIAVPGEENLGQLLTIWNSQVGEKSCLPNYDTRKEWDTDGRCLTIGQNLDQITENPYRDDAGWVTWWGRLYVILGPDSGDGNSDSDRFSNAVN</sequence>
<dbReference type="Proteomes" id="UP001152087">
    <property type="component" value="Unassembled WGS sequence"/>
</dbReference>
<organism evidence="1 2">
    <name type="scientific">Fusarium falciforme</name>
    <dbReference type="NCBI Taxonomy" id="195108"/>
    <lineage>
        <taxon>Eukaryota</taxon>
        <taxon>Fungi</taxon>
        <taxon>Dikarya</taxon>
        <taxon>Ascomycota</taxon>
        <taxon>Pezizomycotina</taxon>
        <taxon>Sordariomycetes</taxon>
        <taxon>Hypocreomycetidae</taxon>
        <taxon>Hypocreales</taxon>
        <taxon>Nectriaceae</taxon>
        <taxon>Fusarium</taxon>
        <taxon>Fusarium solani species complex</taxon>
    </lineage>
</organism>
<evidence type="ECO:0000313" key="1">
    <source>
        <dbReference type="EMBL" id="KAJ4185096.1"/>
    </source>
</evidence>
<dbReference type="EMBL" id="JAOQAV010000024">
    <property type="protein sequence ID" value="KAJ4185096.1"/>
    <property type="molecule type" value="Genomic_DNA"/>
</dbReference>
<accession>A0A9W8R1J3</accession>